<keyword evidence="2" id="KW-0695">RNA-directed DNA polymerase</keyword>
<organism evidence="2 3">
    <name type="scientific">Panicum miliaceum</name>
    <name type="common">Proso millet</name>
    <name type="synonym">Broomcorn millet</name>
    <dbReference type="NCBI Taxonomy" id="4540"/>
    <lineage>
        <taxon>Eukaryota</taxon>
        <taxon>Viridiplantae</taxon>
        <taxon>Streptophyta</taxon>
        <taxon>Embryophyta</taxon>
        <taxon>Tracheophyta</taxon>
        <taxon>Spermatophyta</taxon>
        <taxon>Magnoliopsida</taxon>
        <taxon>Liliopsida</taxon>
        <taxon>Poales</taxon>
        <taxon>Poaceae</taxon>
        <taxon>PACMAD clade</taxon>
        <taxon>Panicoideae</taxon>
        <taxon>Panicodae</taxon>
        <taxon>Paniceae</taxon>
        <taxon>Panicinae</taxon>
        <taxon>Panicum</taxon>
        <taxon>Panicum sect. Panicum</taxon>
    </lineage>
</organism>
<feature type="region of interest" description="Disordered" evidence="1">
    <location>
        <begin position="99"/>
        <end position="162"/>
    </location>
</feature>
<proteinExistence type="predicted"/>
<gene>
    <name evidence="2" type="ORF">C2845_PM10G13120</name>
</gene>
<keyword evidence="3" id="KW-1185">Reference proteome</keyword>
<protein>
    <submittedName>
        <fullName evidence="2">Non-LTR retroelement reverse transcriptase</fullName>
    </submittedName>
</protein>
<accession>A0A3L6PA90</accession>
<dbReference type="GO" id="GO:0003964">
    <property type="term" value="F:RNA-directed DNA polymerase activity"/>
    <property type="evidence" value="ECO:0007669"/>
    <property type="project" value="UniProtKB-KW"/>
</dbReference>
<evidence type="ECO:0000313" key="3">
    <source>
        <dbReference type="Proteomes" id="UP000275267"/>
    </source>
</evidence>
<keyword evidence="2" id="KW-0548">Nucleotidyltransferase</keyword>
<keyword evidence="2" id="KW-0808">Transferase</keyword>
<evidence type="ECO:0000313" key="2">
    <source>
        <dbReference type="EMBL" id="RLM54342.1"/>
    </source>
</evidence>
<evidence type="ECO:0000256" key="1">
    <source>
        <dbReference type="SAM" id="MobiDB-lite"/>
    </source>
</evidence>
<dbReference type="EMBL" id="PQIB02000018">
    <property type="protein sequence ID" value="RLM54342.1"/>
    <property type="molecule type" value="Genomic_DNA"/>
</dbReference>
<name>A0A3L6PA90_PANMI</name>
<dbReference type="AlphaFoldDB" id="A0A3L6PA90"/>
<dbReference type="Proteomes" id="UP000275267">
    <property type="component" value="Unassembled WGS sequence"/>
</dbReference>
<sequence>MGPKKFGGLGVLDHLFCRALRLWVGMKPPVNEVDRQLFRTSTTVVLGNGLEAEFWNSWLQGKAPRDIAPNLCGLQMESTLLSLHTKLIFKEFEQKWRENTPLNPRRKHRPIRMRCSASNGSKGPPEHATALAQRQDMHSRHKGPPTSHPAKGEVGWGPGQVG</sequence>
<comment type="caution">
    <text evidence="2">The sequence shown here is derived from an EMBL/GenBank/DDBJ whole genome shotgun (WGS) entry which is preliminary data.</text>
</comment>
<reference evidence="3" key="1">
    <citation type="journal article" date="2019" name="Nat. Commun.">
        <title>The genome of broomcorn millet.</title>
        <authorList>
            <person name="Zou C."/>
            <person name="Miki D."/>
            <person name="Li D."/>
            <person name="Tang Q."/>
            <person name="Xiao L."/>
            <person name="Rajput S."/>
            <person name="Deng P."/>
            <person name="Jia W."/>
            <person name="Huang R."/>
            <person name="Zhang M."/>
            <person name="Sun Y."/>
            <person name="Hu J."/>
            <person name="Fu X."/>
            <person name="Schnable P.S."/>
            <person name="Li F."/>
            <person name="Zhang H."/>
            <person name="Feng B."/>
            <person name="Zhu X."/>
            <person name="Liu R."/>
            <person name="Schnable J.C."/>
            <person name="Zhu J.-K."/>
            <person name="Zhang H."/>
        </authorList>
    </citation>
    <scope>NUCLEOTIDE SEQUENCE [LARGE SCALE GENOMIC DNA]</scope>
</reference>